<keyword evidence="3" id="KW-0963">Cytoplasm</keyword>
<evidence type="ECO:0000259" key="9">
    <source>
        <dbReference type="Pfam" id="PF18198"/>
    </source>
</evidence>
<feature type="domain" description="Dynein heavy chain C-terminal" evidence="10">
    <location>
        <begin position="179"/>
        <end position="487"/>
    </location>
</feature>
<reference evidence="11" key="1">
    <citation type="submission" date="2021-01" db="EMBL/GenBank/DDBJ databases">
        <authorList>
            <person name="Corre E."/>
            <person name="Pelletier E."/>
            <person name="Niang G."/>
            <person name="Scheremetjew M."/>
            <person name="Finn R."/>
            <person name="Kale V."/>
            <person name="Holt S."/>
            <person name="Cochrane G."/>
            <person name="Meng A."/>
            <person name="Brown T."/>
            <person name="Cohen L."/>
        </authorList>
    </citation>
    <scope>NUCLEOTIDE SEQUENCE</scope>
    <source>
        <strain evidence="11">CCAP 955/1</strain>
    </source>
</reference>
<dbReference type="InterPro" id="IPR041658">
    <property type="entry name" value="AAA_lid_11"/>
</dbReference>
<comment type="subcellular location">
    <subcellularLocation>
        <location evidence="1">Cell projection</location>
        <location evidence="1">Cilium</location>
    </subcellularLocation>
    <subcellularLocation>
        <location evidence="2">Cytoplasm</location>
        <location evidence="2">Cytoskeleton</location>
    </subcellularLocation>
</comment>
<dbReference type="GO" id="GO:0000166">
    <property type="term" value="F:nucleotide binding"/>
    <property type="evidence" value="ECO:0007669"/>
    <property type="project" value="UniProtKB-KW"/>
</dbReference>
<dbReference type="EMBL" id="HBIC01027223">
    <property type="protein sequence ID" value="CAE0284784.1"/>
    <property type="molecule type" value="Transcribed_RNA"/>
</dbReference>
<gene>
    <name evidence="11" type="ORF">SELO1098_LOCUS13625</name>
</gene>
<evidence type="ECO:0000256" key="1">
    <source>
        <dbReference type="ARBA" id="ARBA00004138"/>
    </source>
</evidence>
<evidence type="ECO:0000256" key="3">
    <source>
        <dbReference type="ARBA" id="ARBA00022490"/>
    </source>
</evidence>
<dbReference type="FunFam" id="3.10.490.20:FF:000005">
    <property type="entry name" value="Dynein axonemal heavy chain 6"/>
    <property type="match status" value="1"/>
</dbReference>
<evidence type="ECO:0000256" key="6">
    <source>
        <dbReference type="ARBA" id="ARBA00023069"/>
    </source>
</evidence>
<feature type="domain" description="Dynein heavy chain AAA lid" evidence="9">
    <location>
        <begin position="35"/>
        <end position="173"/>
    </location>
</feature>
<dbReference type="FunFam" id="1.10.8.720:FF:000001">
    <property type="entry name" value="dynein heavy chain 7, axonemal"/>
    <property type="match status" value="1"/>
</dbReference>
<dbReference type="InterPro" id="IPR043160">
    <property type="entry name" value="Dynein_C_barrel"/>
</dbReference>
<dbReference type="Pfam" id="PF18198">
    <property type="entry name" value="AAA_lid_11"/>
    <property type="match status" value="1"/>
</dbReference>
<keyword evidence="6" id="KW-0969">Cilium</keyword>
<dbReference type="PANTHER" id="PTHR22878">
    <property type="entry name" value="DYNEIN HEAVY CHAIN 6, AXONEMAL-LIKE-RELATED"/>
    <property type="match status" value="1"/>
</dbReference>
<sequence>MTNEPPKGFKSSLLRSFGNLIKEDDYEGVGKAHQWKKLLTGLMFFHSNILERRKFGPLGWNIRYAFDESDLETSIAVLRRFLEEQEVLPWDALNYVTGQINYGGRVTDDWDRRCLMSILSIYMVPEILTEDYKFSRSGKYFAPPIGSMSQTIEYFETLPLTDDPEVFGMHENANVTFNTNESLALMTAILSLQPRSSGGGSGKTSDDVVLELAQNFENEAPALLLEDDAGPTTFVIQPNGLLTSLAICLAQEMVKFNNLLNVMQSSLRDIRKAIKGMIVMSSDLDAMYTSFLNNQLPRIWERASFASLKSLGSWVTDLVFRVKFMRQWLVQGQPAAFPLPVFFFPQGFMTASLQTFARKHMEAIDGLSFKFQILTVPPEQIVDAPEDGVIVFGLYLEGARFDQTQQLVVESTPGIMYDLLPAIHFKPAVNHKQAPSTYACPVYKTAVRKGVLSTTGMSTNYVVPVELPIRADETEQKWILAGVAALCNLTD</sequence>
<keyword evidence="8" id="KW-0966">Cell projection</keyword>
<keyword evidence="7" id="KW-0206">Cytoskeleton</keyword>
<dbReference type="GO" id="GO:0051959">
    <property type="term" value="F:dynein light intermediate chain binding"/>
    <property type="evidence" value="ECO:0007669"/>
    <property type="project" value="InterPro"/>
</dbReference>
<dbReference type="GO" id="GO:0007018">
    <property type="term" value="P:microtubule-based movement"/>
    <property type="evidence" value="ECO:0007669"/>
    <property type="project" value="InterPro"/>
</dbReference>
<dbReference type="Gene3D" id="1.10.8.720">
    <property type="entry name" value="Region D6 of dynein motor"/>
    <property type="match status" value="1"/>
</dbReference>
<dbReference type="AlphaFoldDB" id="A0A7S3H4B5"/>
<dbReference type="InterPro" id="IPR041228">
    <property type="entry name" value="Dynein_C"/>
</dbReference>
<dbReference type="GO" id="GO:0030286">
    <property type="term" value="C:dynein complex"/>
    <property type="evidence" value="ECO:0007669"/>
    <property type="project" value="InterPro"/>
</dbReference>
<evidence type="ECO:0000256" key="8">
    <source>
        <dbReference type="ARBA" id="ARBA00023273"/>
    </source>
</evidence>
<proteinExistence type="predicted"/>
<dbReference type="Gene3D" id="3.10.490.20">
    <property type="match status" value="1"/>
</dbReference>
<evidence type="ECO:0008006" key="12">
    <source>
        <dbReference type="Google" id="ProtNLM"/>
    </source>
</evidence>
<keyword evidence="5" id="KW-0175">Coiled coil</keyword>
<dbReference type="GO" id="GO:0045505">
    <property type="term" value="F:dynein intermediate chain binding"/>
    <property type="evidence" value="ECO:0007669"/>
    <property type="project" value="InterPro"/>
</dbReference>
<evidence type="ECO:0000256" key="4">
    <source>
        <dbReference type="ARBA" id="ARBA00022741"/>
    </source>
</evidence>
<dbReference type="InterPro" id="IPR026983">
    <property type="entry name" value="DHC"/>
</dbReference>
<dbReference type="GO" id="GO:0005929">
    <property type="term" value="C:cilium"/>
    <property type="evidence" value="ECO:0007669"/>
    <property type="project" value="UniProtKB-SubCell"/>
</dbReference>
<evidence type="ECO:0000256" key="5">
    <source>
        <dbReference type="ARBA" id="ARBA00023054"/>
    </source>
</evidence>
<evidence type="ECO:0000313" key="11">
    <source>
        <dbReference type="EMBL" id="CAE0284784.1"/>
    </source>
</evidence>
<evidence type="ECO:0000256" key="7">
    <source>
        <dbReference type="ARBA" id="ARBA00023212"/>
    </source>
</evidence>
<dbReference type="Pfam" id="PF18199">
    <property type="entry name" value="Dynein_C"/>
    <property type="match status" value="1"/>
</dbReference>
<dbReference type="Gene3D" id="1.20.1270.280">
    <property type="match status" value="1"/>
</dbReference>
<evidence type="ECO:0000259" key="10">
    <source>
        <dbReference type="Pfam" id="PF18199"/>
    </source>
</evidence>
<dbReference type="InterPro" id="IPR042219">
    <property type="entry name" value="AAA_lid_11_sf"/>
</dbReference>
<accession>A0A7S3H4B5</accession>
<protein>
    <recommendedName>
        <fullName evidence="12">Dynein heavy chain</fullName>
    </recommendedName>
</protein>
<evidence type="ECO:0000256" key="2">
    <source>
        <dbReference type="ARBA" id="ARBA00004245"/>
    </source>
</evidence>
<keyword evidence="4" id="KW-0547">Nucleotide-binding</keyword>
<organism evidence="11">
    <name type="scientific">Spumella elongata</name>
    <dbReference type="NCBI Taxonomy" id="89044"/>
    <lineage>
        <taxon>Eukaryota</taxon>
        <taxon>Sar</taxon>
        <taxon>Stramenopiles</taxon>
        <taxon>Ochrophyta</taxon>
        <taxon>Chrysophyceae</taxon>
        <taxon>Chromulinales</taxon>
        <taxon>Chromulinaceae</taxon>
        <taxon>Spumella</taxon>
    </lineage>
</organism>
<name>A0A7S3H4B5_9STRA</name>
<dbReference type="PANTHER" id="PTHR22878:SF68">
    <property type="entry name" value="DYNEIN HEAVY CHAIN 6, AXONEMAL-LIKE"/>
    <property type="match status" value="1"/>
</dbReference>